<evidence type="ECO:0000256" key="1">
    <source>
        <dbReference type="SAM" id="Phobius"/>
    </source>
</evidence>
<evidence type="ECO:0000313" key="11">
    <source>
        <dbReference type="EMBL" id="QJQ28685.1"/>
    </source>
</evidence>
<keyword evidence="13" id="KW-1185">Reference proteome</keyword>
<dbReference type="EMBL" id="MN241348">
    <property type="protein sequence ID" value="QJQ28615.1"/>
    <property type="molecule type" value="Viral_cRNA"/>
</dbReference>
<dbReference type="Proteomes" id="UP001055392">
    <property type="component" value="Genome"/>
</dbReference>
<dbReference type="EMBL" id="MN241380">
    <property type="protein sequence ID" value="QJQ28655.1"/>
    <property type="molecule type" value="Viral_cRNA"/>
</dbReference>
<evidence type="ECO:0000313" key="9">
    <source>
        <dbReference type="EMBL" id="QJQ28665.1"/>
    </source>
</evidence>
<evidence type="ECO:0000313" key="13">
    <source>
        <dbReference type="Proteomes" id="UP001055392"/>
    </source>
</evidence>
<keyword evidence="1" id="KW-1133">Transmembrane helix</keyword>
<name>A0A6M4ALC7_9ORTO</name>
<evidence type="ECO:0000313" key="5">
    <source>
        <dbReference type="EMBL" id="QJQ28625.1"/>
    </source>
</evidence>
<accession>A0A6M4ALC7</accession>
<evidence type="ECO:0000313" key="7">
    <source>
        <dbReference type="EMBL" id="QJQ28645.1"/>
    </source>
</evidence>
<dbReference type="EMBL" id="MN241388">
    <property type="protein sequence ID" value="QJQ28665.1"/>
    <property type="molecule type" value="Viral_cRNA"/>
</dbReference>
<dbReference type="Pfam" id="PF06215">
    <property type="entry name" value="ISAV_HA"/>
    <property type="match status" value="1"/>
</dbReference>
<feature type="transmembrane region" description="Helical" evidence="1">
    <location>
        <begin position="423"/>
        <end position="444"/>
    </location>
</feature>
<sequence>MALSTILLIIAFSTFTAGQLDTDDVCFANANGVSWIGDSRTDLRVNQQSADFVGNRYFETHSTNGNGLVAQMIPRFNKDFYLPKPGRRLMYIGVNDCRLGDDFFNAPGSLTKDQVFSIMYKGYCFNDVSVEETLIGSSTQLFPSRFTWKGYSVRNYETRDSSPNIVIGESSTANRGSEYVFFACFQNTPGNTGKIAGVDGSINGKCGFFNKPLELDLFRGQIHVSKTIMFGSKSSGCVLFTSYGATPTCHALSAVWRDPEIQARLALTPSAPGGTYPADGFDSLHGSASVRAFFRERFNGRCEGVDWFQERGIFCKYENCHKELHTKYNKFNELEAKNTQLSSNVARVESAANTRMGGFDSSIQVLVSKDEDIVKRVSTIEDLLDSPKNLTGHEALMLRVVQLESMQKKHGEKMDEKAKKDDVFRSIGIGAVGIASVVFLMLLVRRIVAYNIHRKEHGVCKSLCL</sequence>
<evidence type="ECO:0000313" key="3">
    <source>
        <dbReference type="EMBL" id="QJQ28605.1"/>
    </source>
</evidence>
<keyword evidence="1" id="KW-0472">Membrane</keyword>
<dbReference type="EMBL" id="MN241332">
    <property type="protein sequence ID" value="QJQ28595.1"/>
    <property type="molecule type" value="Viral_cRNA"/>
</dbReference>
<evidence type="ECO:0000313" key="6">
    <source>
        <dbReference type="EMBL" id="QJQ28635.1"/>
    </source>
</evidence>
<dbReference type="RefSeq" id="YP_010840321.1">
    <property type="nucleotide sequence ID" value="NC_078612.1"/>
</dbReference>
<evidence type="ECO:0000313" key="2">
    <source>
        <dbReference type="EMBL" id="QJQ28595.1"/>
    </source>
</evidence>
<evidence type="ECO:0000313" key="12">
    <source>
        <dbReference type="EMBL" id="QJQ28695.1"/>
    </source>
</evidence>
<keyword evidence="1" id="KW-0812">Transmembrane</keyword>
<proteinExistence type="predicted"/>
<dbReference type="InterPro" id="IPR010408">
    <property type="entry name" value="Hemagglutn-estrase_ISAV-type"/>
</dbReference>
<dbReference type="EMBL" id="MN241372">
    <property type="protein sequence ID" value="QJQ28645.1"/>
    <property type="molecule type" value="Viral_cRNA"/>
</dbReference>
<evidence type="ECO:0000313" key="10">
    <source>
        <dbReference type="EMBL" id="QJQ28675.1"/>
    </source>
</evidence>
<evidence type="ECO:0000313" key="4">
    <source>
        <dbReference type="EMBL" id="QJQ28615.1"/>
    </source>
</evidence>
<dbReference type="EMBL" id="MN241396">
    <property type="protein sequence ID" value="QJQ28675.1"/>
    <property type="molecule type" value="Viral_cRNA"/>
</dbReference>
<dbReference type="KEGG" id="vg:80557537"/>
<dbReference type="EMBL" id="MN241404">
    <property type="protein sequence ID" value="QJQ28685.1"/>
    <property type="molecule type" value="Viral_cRNA"/>
</dbReference>
<evidence type="ECO:0000313" key="8">
    <source>
        <dbReference type="EMBL" id="QJQ28655.1"/>
    </source>
</evidence>
<dbReference type="EMBL" id="MN241412">
    <property type="protein sequence ID" value="QJQ28695.1"/>
    <property type="molecule type" value="Viral_cRNA"/>
</dbReference>
<dbReference type="EMBL" id="MN241364">
    <property type="protein sequence ID" value="QJQ28635.1"/>
    <property type="molecule type" value="Viral_cRNA"/>
</dbReference>
<dbReference type="EMBL" id="MN241340">
    <property type="protein sequence ID" value="QJQ28605.1"/>
    <property type="molecule type" value="Viral_cRNA"/>
</dbReference>
<organism evidence="3">
    <name type="scientific">Pilchard orthomyxovirus</name>
    <dbReference type="NCBI Taxonomy" id="2732827"/>
    <lineage>
        <taxon>Viruses</taxon>
        <taxon>Riboviria</taxon>
        <taxon>Orthornavirae</taxon>
        <taxon>Negarnaviricota</taxon>
        <taxon>Polyploviricotina</taxon>
        <taxon>Insthoviricetes</taxon>
        <taxon>Articulavirales</taxon>
        <taxon>Orthomyxoviridae</taxon>
        <taxon>Sardinovirus</taxon>
        <taxon>Sardinovirus pilchardi</taxon>
    </lineage>
</organism>
<reference evidence="3" key="1">
    <citation type="journal article" date="2020" name="Dis. Aquat. Organ.">
        <title>Pilchard orthomyxovirus (POMV). I. Characterisation of an emerging virus isolated from pilchards Sardinops sagax and Atlantic salmon Salmo salar.</title>
        <authorList>
            <person name="Mohr P.G."/>
            <person name="Crane M.S.J."/>
            <person name="Hoad J."/>
            <person name="Williams L.M."/>
            <person name="Cummins D."/>
            <person name="Neave M.J."/>
            <person name="Shiell B."/>
            <person name="Beddome G."/>
            <person name="Michalski W.P."/>
            <person name="Peck G.R."/>
            <person name="Samsing F."/>
            <person name="Wynne J.W."/>
            <person name="Crameri S.G."/>
            <person name="Hyatt A.D."/>
            <person name="Moody N.J.G."/>
        </authorList>
    </citation>
    <scope>NUCLEOTIDE SEQUENCE</scope>
    <source>
        <strain evidence="2">POMV07-01002</strain>
        <strain evidence="3">POMV12-01390</strain>
        <strain evidence="4">POMV12-02055</strain>
        <strain evidence="5">POMV12-02935</strain>
        <strain evidence="6">POMV13-01407</strain>
        <strain evidence="7">POMV13-02097</strain>
        <strain evidence="8">POMV13-03566</strain>
        <strain evidence="9">POMV13-03672</strain>
        <strain evidence="10">POMV14-01514</strain>
        <strain evidence="11">POMV98-01382</strain>
    </source>
</reference>
<dbReference type="GeneID" id="80557537"/>
<dbReference type="EMBL" id="MN241356">
    <property type="protein sequence ID" value="QJQ28625.1"/>
    <property type="molecule type" value="Viral_cRNA"/>
</dbReference>
<protein>
    <submittedName>
        <fullName evidence="3 12">Hemagglutinin esterase protein</fullName>
    </submittedName>
</protein>